<feature type="coiled-coil region" evidence="1">
    <location>
        <begin position="33"/>
        <end position="74"/>
    </location>
</feature>
<accession>A0A8S5NUV8</accession>
<name>A0A8S5NUV8_9CAUD</name>
<evidence type="ECO:0000256" key="1">
    <source>
        <dbReference type="SAM" id="Coils"/>
    </source>
</evidence>
<dbReference type="EMBL" id="BK015254">
    <property type="protein sequence ID" value="DAD98164.1"/>
    <property type="molecule type" value="Genomic_DNA"/>
</dbReference>
<reference evidence="2" key="1">
    <citation type="journal article" date="2021" name="Proc. Natl. Acad. Sci. U.S.A.">
        <title>A Catalog of Tens of Thousands of Viruses from Human Metagenomes Reveals Hidden Associations with Chronic Diseases.</title>
        <authorList>
            <person name="Tisza M.J."/>
            <person name="Buck C.B."/>
        </authorList>
    </citation>
    <scope>NUCLEOTIDE SEQUENCE</scope>
    <source>
        <strain evidence="2">CthRr4</strain>
    </source>
</reference>
<proteinExistence type="predicted"/>
<keyword evidence="1" id="KW-0175">Coiled coil</keyword>
<organism evidence="2">
    <name type="scientific">Myoviridae sp. cthRr4</name>
    <dbReference type="NCBI Taxonomy" id="2825152"/>
    <lineage>
        <taxon>Viruses</taxon>
        <taxon>Duplodnaviria</taxon>
        <taxon>Heunggongvirae</taxon>
        <taxon>Uroviricota</taxon>
        <taxon>Caudoviricetes</taxon>
    </lineage>
</organism>
<protein>
    <submittedName>
        <fullName evidence="2">Uncharacterized protein</fullName>
    </submittedName>
</protein>
<dbReference type="SUPFAM" id="SSF58100">
    <property type="entry name" value="Bacterial hemolysins"/>
    <property type="match status" value="1"/>
</dbReference>
<evidence type="ECO:0000313" key="2">
    <source>
        <dbReference type="EMBL" id="DAD98164.1"/>
    </source>
</evidence>
<sequence length="125" mass="14663">MTKEQEEVINKLRKITNRQILYGNKFGITIEGFRELQEDIETVLNMLKENSAEIQQKNTELVEKNAEIEKYKKIINLMTEHIVSSAIVDDTVCAIKCDCETDIEEDCTHEKMINCTKQYFERKVE</sequence>